<feature type="transmembrane region" description="Helical" evidence="1">
    <location>
        <begin position="66"/>
        <end position="87"/>
    </location>
</feature>
<reference evidence="2 3" key="1">
    <citation type="submission" date="2019-03" db="EMBL/GenBank/DDBJ databases">
        <title>Genomic Encyclopedia of Type Strains, Phase III (KMG-III): the genomes of soil and plant-associated and newly described type strains.</title>
        <authorList>
            <person name="Whitman W."/>
        </authorList>
    </citation>
    <scope>NUCLEOTIDE SEQUENCE [LARGE SCALE GENOMIC DNA]</scope>
    <source>
        <strain evidence="2 3">CECT 8301</strain>
    </source>
</reference>
<evidence type="ECO:0000313" key="2">
    <source>
        <dbReference type="EMBL" id="TDY63433.1"/>
    </source>
</evidence>
<name>A0A4R8MCD5_9FLAO</name>
<comment type="caution">
    <text evidence="2">The sequence shown here is derived from an EMBL/GenBank/DDBJ whole genome shotgun (WGS) entry which is preliminary data.</text>
</comment>
<evidence type="ECO:0000313" key="3">
    <source>
        <dbReference type="Proteomes" id="UP000294824"/>
    </source>
</evidence>
<sequence length="108" mass="11904">MEQEKLNPTLVYVLAIIGLLCCCIGGFGFILAGIAFFIANSKLNAAKANPEKYDPASVKAMNTAKIVALVILIINVLYLISTIYQIATVGWDQVMMQSQEIMEQYQNQ</sequence>
<gene>
    <name evidence="2" type="ORF">DFQ06_0314</name>
</gene>
<proteinExistence type="predicted"/>
<dbReference type="EMBL" id="SORL01000007">
    <property type="protein sequence ID" value="TDY63433.1"/>
    <property type="molecule type" value="Genomic_DNA"/>
</dbReference>
<keyword evidence="1" id="KW-1133">Transmembrane helix</keyword>
<evidence type="ECO:0008006" key="4">
    <source>
        <dbReference type="Google" id="ProtNLM"/>
    </source>
</evidence>
<keyword evidence="1" id="KW-0472">Membrane</keyword>
<dbReference type="NCBIfam" id="NF040945">
    <property type="entry name" value="CCC_membrane"/>
    <property type="match status" value="1"/>
</dbReference>
<accession>A0A4R8MCD5</accession>
<feature type="transmembrane region" description="Helical" evidence="1">
    <location>
        <begin position="12"/>
        <end position="39"/>
    </location>
</feature>
<keyword evidence="3" id="KW-1185">Reference proteome</keyword>
<dbReference type="AlphaFoldDB" id="A0A4R8MCD5"/>
<dbReference type="RefSeq" id="WP_042503824.1">
    <property type="nucleotide sequence ID" value="NZ_BBNQ01000004.1"/>
</dbReference>
<evidence type="ECO:0000256" key="1">
    <source>
        <dbReference type="SAM" id="Phobius"/>
    </source>
</evidence>
<dbReference type="Proteomes" id="UP000294824">
    <property type="component" value="Unassembled WGS sequence"/>
</dbReference>
<protein>
    <recommendedName>
        <fullName evidence="4">Interferon-induced transmembrane protein</fullName>
    </recommendedName>
</protein>
<organism evidence="2 3">
    <name type="scientific">Algibacter lectus</name>
    <dbReference type="NCBI Taxonomy" id="221126"/>
    <lineage>
        <taxon>Bacteria</taxon>
        <taxon>Pseudomonadati</taxon>
        <taxon>Bacteroidota</taxon>
        <taxon>Flavobacteriia</taxon>
        <taxon>Flavobacteriales</taxon>
        <taxon>Flavobacteriaceae</taxon>
        <taxon>Algibacter</taxon>
    </lineage>
</organism>
<keyword evidence="1" id="KW-0812">Transmembrane</keyword>